<evidence type="ECO:0000313" key="2">
    <source>
        <dbReference type="EMBL" id="MBR0794417.1"/>
    </source>
</evidence>
<organism evidence="2 3">
    <name type="scientific">Bradyrhizobium jicamae</name>
    <dbReference type="NCBI Taxonomy" id="280332"/>
    <lineage>
        <taxon>Bacteria</taxon>
        <taxon>Pseudomonadati</taxon>
        <taxon>Pseudomonadota</taxon>
        <taxon>Alphaproteobacteria</taxon>
        <taxon>Hyphomicrobiales</taxon>
        <taxon>Nitrobacteraceae</taxon>
        <taxon>Bradyrhizobium</taxon>
    </lineage>
</organism>
<dbReference type="EMBL" id="JAFCJH010000002">
    <property type="protein sequence ID" value="MBR0794417.1"/>
    <property type="molecule type" value="Genomic_DNA"/>
</dbReference>
<feature type="signal peptide" evidence="1">
    <location>
        <begin position="1"/>
        <end position="23"/>
    </location>
</feature>
<keyword evidence="1" id="KW-0732">Signal</keyword>
<dbReference type="SUPFAM" id="SSF51004">
    <property type="entry name" value="C-terminal (heme d1) domain of cytochrome cd1-nitrite reductase"/>
    <property type="match status" value="1"/>
</dbReference>
<dbReference type="RefSeq" id="WP_212394241.1">
    <property type="nucleotide sequence ID" value="NZ_JAFCJH010000002.1"/>
</dbReference>
<keyword evidence="3" id="KW-1185">Reference proteome</keyword>
<dbReference type="InterPro" id="IPR011048">
    <property type="entry name" value="Haem_d1_sf"/>
</dbReference>
<reference evidence="3" key="1">
    <citation type="journal article" date="2021" name="ISME J.">
        <title>Evolutionary origin and ecological implication of a unique nif island in free-living Bradyrhizobium lineages.</title>
        <authorList>
            <person name="Tao J."/>
        </authorList>
    </citation>
    <scope>NUCLEOTIDE SEQUENCE [LARGE SCALE GENOMIC DNA]</scope>
    <source>
        <strain evidence="3">SZCCT0434</strain>
    </source>
</reference>
<accession>A0ABS5FCA1</accession>
<evidence type="ECO:0000256" key="1">
    <source>
        <dbReference type="SAM" id="SignalP"/>
    </source>
</evidence>
<feature type="chain" id="PRO_5045561250" evidence="1">
    <location>
        <begin position="24"/>
        <end position="209"/>
    </location>
</feature>
<protein>
    <submittedName>
        <fullName evidence="2">Uncharacterized protein</fullName>
    </submittedName>
</protein>
<evidence type="ECO:0000313" key="3">
    <source>
        <dbReference type="Proteomes" id="UP001315278"/>
    </source>
</evidence>
<name>A0ABS5FCA1_9BRAD</name>
<proteinExistence type="predicted"/>
<dbReference type="Proteomes" id="UP001315278">
    <property type="component" value="Unassembled WGS sequence"/>
</dbReference>
<comment type="caution">
    <text evidence="2">The sequence shown here is derived from an EMBL/GenBank/DDBJ whole genome shotgun (WGS) entry which is preliminary data.</text>
</comment>
<sequence length="209" mass="23369">MQKVIRLLLCLVGLVAPMTTVWAEEPVASPGSSAGDTKGSIDWPSKDGKFAFLSTHSEDLNTIDLIDQKSRKKLQRIAEDDSSQTGWHVLWAPDSNRFALMTRLGHPIQGVDVYFRTGDRFRKIDLPDLPEANIPERLKHGHKFPHFANMNWQEAEEWKKDGSLVVTIVTMIDGAGHTITATRKVVVSFDRAGKATIGKSRIKYETEAD</sequence>
<gene>
    <name evidence="2" type="ORF">JQ615_03340</name>
</gene>